<evidence type="ECO:0008006" key="3">
    <source>
        <dbReference type="Google" id="ProtNLM"/>
    </source>
</evidence>
<proteinExistence type="predicted"/>
<evidence type="ECO:0000256" key="1">
    <source>
        <dbReference type="SAM" id="Phobius"/>
    </source>
</evidence>
<gene>
    <name evidence="2" type="ORF">LCGC14_1702140</name>
</gene>
<name>A0A0F9KHN6_9ZZZZ</name>
<accession>A0A0F9KHN6</accession>
<keyword evidence="1" id="KW-0812">Transmembrane</keyword>
<keyword evidence="1" id="KW-0472">Membrane</keyword>
<sequence>MSTNSLTKKFIFTIKCIICIAGGGVFGYQYHNIGIASKIVKQIIEDAKQRGYYWLNDKKSESLILIMDNKQELKKWDLLKSRGVG</sequence>
<organism evidence="2">
    <name type="scientific">marine sediment metagenome</name>
    <dbReference type="NCBI Taxonomy" id="412755"/>
    <lineage>
        <taxon>unclassified sequences</taxon>
        <taxon>metagenomes</taxon>
        <taxon>ecological metagenomes</taxon>
    </lineage>
</organism>
<feature type="transmembrane region" description="Helical" evidence="1">
    <location>
        <begin position="12"/>
        <end position="30"/>
    </location>
</feature>
<reference evidence="2" key="1">
    <citation type="journal article" date="2015" name="Nature">
        <title>Complex archaea that bridge the gap between prokaryotes and eukaryotes.</title>
        <authorList>
            <person name="Spang A."/>
            <person name="Saw J.H."/>
            <person name="Jorgensen S.L."/>
            <person name="Zaremba-Niedzwiedzka K."/>
            <person name="Martijn J."/>
            <person name="Lind A.E."/>
            <person name="van Eijk R."/>
            <person name="Schleper C."/>
            <person name="Guy L."/>
            <person name="Ettema T.J."/>
        </authorList>
    </citation>
    <scope>NUCLEOTIDE SEQUENCE</scope>
</reference>
<comment type="caution">
    <text evidence="2">The sequence shown here is derived from an EMBL/GenBank/DDBJ whole genome shotgun (WGS) entry which is preliminary data.</text>
</comment>
<dbReference type="EMBL" id="LAZR01015056">
    <property type="protein sequence ID" value="KKM14835.1"/>
    <property type="molecule type" value="Genomic_DNA"/>
</dbReference>
<keyword evidence="1" id="KW-1133">Transmembrane helix</keyword>
<dbReference type="AlphaFoldDB" id="A0A0F9KHN6"/>
<evidence type="ECO:0000313" key="2">
    <source>
        <dbReference type="EMBL" id="KKM14835.1"/>
    </source>
</evidence>
<protein>
    <recommendedName>
        <fullName evidence="3">N-acetyltransferase domain-containing protein</fullName>
    </recommendedName>
</protein>